<dbReference type="PRINTS" id="PR00081">
    <property type="entry name" value="GDHRDH"/>
</dbReference>
<keyword evidence="3" id="KW-0560">Oxidoreductase</keyword>
<dbReference type="VEuPathDB" id="FungiDB:CC77DRAFT_333153"/>
<dbReference type="PROSITE" id="PS00061">
    <property type="entry name" value="ADH_SHORT"/>
    <property type="match status" value="1"/>
</dbReference>
<comment type="similarity">
    <text evidence="1 4">Belongs to the short-chain dehydrogenases/reductases (SDR) family.</text>
</comment>
<dbReference type="PANTHER" id="PTHR43618:SF4">
    <property type="entry name" value="SHORT CHAIN DEHYDROGENASE_REDUCTASE FAMILY (AFU_ORTHOLOGUE AFUA_7G04540)"/>
    <property type="match status" value="1"/>
</dbReference>
<organism evidence="6 7">
    <name type="scientific">Alternaria alternata</name>
    <name type="common">Alternaria rot fungus</name>
    <name type="synonym">Torula alternata</name>
    <dbReference type="NCBI Taxonomy" id="5599"/>
    <lineage>
        <taxon>Eukaryota</taxon>
        <taxon>Fungi</taxon>
        <taxon>Dikarya</taxon>
        <taxon>Ascomycota</taxon>
        <taxon>Pezizomycotina</taxon>
        <taxon>Dothideomycetes</taxon>
        <taxon>Pleosporomycetidae</taxon>
        <taxon>Pleosporales</taxon>
        <taxon>Pleosporineae</taxon>
        <taxon>Pleosporaceae</taxon>
        <taxon>Alternaria</taxon>
        <taxon>Alternaria sect. Alternaria</taxon>
        <taxon>Alternaria alternata complex</taxon>
    </lineage>
</organism>
<dbReference type="RefSeq" id="XP_018390941.1">
    <property type="nucleotide sequence ID" value="XM_018531281.1"/>
</dbReference>
<dbReference type="Pfam" id="PF00106">
    <property type="entry name" value="adh_short"/>
    <property type="match status" value="1"/>
</dbReference>
<dbReference type="InterPro" id="IPR002347">
    <property type="entry name" value="SDR_fam"/>
</dbReference>
<dbReference type="OMA" id="EPNGIHL"/>
<evidence type="ECO:0000256" key="2">
    <source>
        <dbReference type="ARBA" id="ARBA00022857"/>
    </source>
</evidence>
<dbReference type="PRINTS" id="PR00080">
    <property type="entry name" value="SDRFAMILY"/>
</dbReference>
<dbReference type="STRING" id="5599.A0A177E272"/>
<protein>
    <submittedName>
        <fullName evidence="6">Short chain dehydrogenase/reductase</fullName>
    </submittedName>
</protein>
<evidence type="ECO:0000256" key="3">
    <source>
        <dbReference type="ARBA" id="ARBA00023002"/>
    </source>
</evidence>
<evidence type="ECO:0000313" key="7">
    <source>
        <dbReference type="Proteomes" id="UP000077248"/>
    </source>
</evidence>
<accession>A0A177E272</accession>
<proteinExistence type="inferred from homology"/>
<dbReference type="EMBL" id="KV441470">
    <property type="protein sequence ID" value="OAG25520.1"/>
    <property type="molecule type" value="Genomic_DNA"/>
</dbReference>
<dbReference type="Proteomes" id="UP000077248">
    <property type="component" value="Unassembled WGS sequence"/>
</dbReference>
<dbReference type="Gene3D" id="3.40.50.720">
    <property type="entry name" value="NAD(P)-binding Rossmann-like Domain"/>
    <property type="match status" value="1"/>
</dbReference>
<name>A0A177E272_ALTAL</name>
<evidence type="ECO:0000256" key="5">
    <source>
        <dbReference type="SAM" id="MobiDB-lite"/>
    </source>
</evidence>
<keyword evidence="7" id="KW-1185">Reference proteome</keyword>
<dbReference type="SUPFAM" id="SSF51735">
    <property type="entry name" value="NAD(P)-binding Rossmann-fold domains"/>
    <property type="match status" value="1"/>
</dbReference>
<dbReference type="PANTHER" id="PTHR43618">
    <property type="entry name" value="7-ALPHA-HYDROXYSTEROID DEHYDROGENASE"/>
    <property type="match status" value="1"/>
</dbReference>
<gene>
    <name evidence="6" type="ORF">CC77DRAFT_333153</name>
</gene>
<evidence type="ECO:0000256" key="4">
    <source>
        <dbReference type="RuleBase" id="RU000363"/>
    </source>
</evidence>
<dbReference type="AlphaFoldDB" id="A0A177E272"/>
<feature type="region of interest" description="Disordered" evidence="5">
    <location>
        <begin position="270"/>
        <end position="299"/>
    </location>
</feature>
<reference evidence="6 7" key="1">
    <citation type="submission" date="2016-05" db="EMBL/GenBank/DDBJ databases">
        <title>Comparative analysis of secretome profiles of manganese(II)-oxidizing ascomycete fungi.</title>
        <authorList>
            <consortium name="DOE Joint Genome Institute"/>
            <person name="Zeiner C.A."/>
            <person name="Purvine S.O."/>
            <person name="Zink E.M."/>
            <person name="Wu S."/>
            <person name="Pasa-Tolic L."/>
            <person name="Chaput D.L."/>
            <person name="Haridas S."/>
            <person name="Grigoriev I.V."/>
            <person name="Santelli C.M."/>
            <person name="Hansel C.M."/>
        </authorList>
    </citation>
    <scope>NUCLEOTIDE SEQUENCE [LARGE SCALE GENOMIC DNA]</scope>
    <source>
        <strain evidence="6 7">SRC1lrK2f</strain>
    </source>
</reference>
<dbReference type="GO" id="GO:0016491">
    <property type="term" value="F:oxidoreductase activity"/>
    <property type="evidence" value="ECO:0007669"/>
    <property type="project" value="UniProtKB-KW"/>
</dbReference>
<dbReference type="InterPro" id="IPR036291">
    <property type="entry name" value="NAD(P)-bd_dom_sf"/>
</dbReference>
<dbReference type="GeneID" id="29116875"/>
<sequence>MLRLFSRNLPTATKSITSTIRTNQFIPRTTYQIIRSMGNGKANTEDLKGSKLFDVSHVTALVTGGGTGIGLMITQALVANGAKVYITSRRDEVLKKTEELYGGGGPGQIIPLQADVSEKDDVKRLYDEMCQKEPKGIQILVNNAGIARDDNTKFSANGQPNMEDAQAISDHFLKSQPENWADTMKTNVGSIFWMSMTFLPLLAKGGQVTPGYTSQVINVSSISGYMKGSSNGQFSYASSKAAATHLSRMLATTFVGTKVRVNTIAPGVFPSEMTTGSSDEDNKSRIESGMSNPAGRPGADTDMAATVLMLAGPGGVFYNEQVMYPDGGSTLSQPAARA</sequence>
<keyword evidence="2" id="KW-0521">NADP</keyword>
<evidence type="ECO:0000256" key="1">
    <source>
        <dbReference type="ARBA" id="ARBA00006484"/>
    </source>
</evidence>
<evidence type="ECO:0000313" key="6">
    <source>
        <dbReference type="EMBL" id="OAG25520.1"/>
    </source>
</evidence>
<dbReference type="InterPro" id="IPR052178">
    <property type="entry name" value="Sec_Metab_Biosynth_SDR"/>
</dbReference>
<dbReference type="KEGG" id="aalt:CC77DRAFT_333153"/>
<dbReference type="InterPro" id="IPR020904">
    <property type="entry name" value="Sc_DH/Rdtase_CS"/>
</dbReference>